<reference evidence="3" key="1">
    <citation type="submission" date="2021-01" db="EMBL/GenBank/DDBJ databases">
        <authorList>
            <person name="Corre E."/>
            <person name="Pelletier E."/>
            <person name="Niang G."/>
            <person name="Scheremetjew M."/>
            <person name="Finn R."/>
            <person name="Kale V."/>
            <person name="Holt S."/>
            <person name="Cochrane G."/>
            <person name="Meng A."/>
            <person name="Brown T."/>
            <person name="Cohen L."/>
        </authorList>
    </citation>
    <scope>NUCLEOTIDE SEQUENCE</scope>
    <source>
        <strain evidence="3">NY070348D</strain>
    </source>
</reference>
<sequence>MGETVCDEKSVKERIKEIGGSALGVHDGRGVFLDAQHARARFSLRRLWLKIRLVVGLRPLLVTILRPVFVLAGAAWLAYTLARGRGALFKASLRGKLVVGVLLVDVLFWRQVLHIIRDPVYRQALFGHGDKQVKPGLHYRKTARNEQILKNCGYLKDHASYVAPFSLKYADLTTVLPALLYRKKPVRYMRCTLPSQNLQEPHGITLDFSFPTTQGDGTIMLLFAGVGGDSNEGYVRDTVRAANENGWTACVLVARGLGCSIPVDDVHNIFNPCDLSDVLESLNVLAGLARRVFLVGFSLGAISLCNLLGRHADDIPENVAGAVSISGGFKCDFMNWERYRKVYQALIVPKLLDSLMARYDLDGVFETAQLDHALRAENYMELYERLLGRLGKSQSPKSFAQWKRAQEGFDYRQDIKVPLLFFASCDDPLHHPDLMGVHSETQGNGVDNPNIIYLLTEEGGHIGWPAGPWPSDFSNVSGIISLFLSNCSE</sequence>
<dbReference type="InterPro" id="IPR050960">
    <property type="entry name" value="AB_hydrolase_4_sf"/>
</dbReference>
<dbReference type="SUPFAM" id="SSF53474">
    <property type="entry name" value="alpha/beta-Hydrolases"/>
    <property type="match status" value="1"/>
</dbReference>
<keyword evidence="2" id="KW-0472">Membrane</keyword>
<evidence type="ECO:0000256" key="1">
    <source>
        <dbReference type="ARBA" id="ARBA00010884"/>
    </source>
</evidence>
<evidence type="ECO:0000256" key="2">
    <source>
        <dbReference type="SAM" id="Phobius"/>
    </source>
</evidence>
<evidence type="ECO:0000313" key="3">
    <source>
        <dbReference type="EMBL" id="CAD9665714.1"/>
    </source>
</evidence>
<accession>A0A7S2RAU4</accession>
<dbReference type="EMBL" id="HBHK01002504">
    <property type="protein sequence ID" value="CAD9665714.1"/>
    <property type="molecule type" value="Transcribed_RNA"/>
</dbReference>
<dbReference type="PANTHER" id="PTHR10794:SF63">
    <property type="entry name" value="ALPHA_BETA HYDROLASE 1, ISOFORM A"/>
    <property type="match status" value="1"/>
</dbReference>
<dbReference type="Gene3D" id="3.40.50.1820">
    <property type="entry name" value="alpha/beta hydrolase"/>
    <property type="match status" value="1"/>
</dbReference>
<keyword evidence="2" id="KW-1133">Transmembrane helix</keyword>
<name>A0A7S2RAU4_9STRA</name>
<dbReference type="InterPro" id="IPR029058">
    <property type="entry name" value="AB_hydrolase_fold"/>
</dbReference>
<protein>
    <recommendedName>
        <fullName evidence="4">AB hydrolase-1 domain-containing protein</fullName>
    </recommendedName>
</protein>
<dbReference type="PANTHER" id="PTHR10794">
    <property type="entry name" value="ABHYDROLASE DOMAIN-CONTAINING PROTEIN"/>
    <property type="match status" value="1"/>
</dbReference>
<gene>
    <name evidence="3" type="ORF">QSP1433_LOCUS1460</name>
</gene>
<dbReference type="GO" id="GO:0034338">
    <property type="term" value="F:short-chain carboxylesterase activity"/>
    <property type="evidence" value="ECO:0007669"/>
    <property type="project" value="TreeGrafter"/>
</dbReference>
<dbReference type="GO" id="GO:0047372">
    <property type="term" value="F:monoacylglycerol lipase activity"/>
    <property type="evidence" value="ECO:0007669"/>
    <property type="project" value="TreeGrafter"/>
</dbReference>
<evidence type="ECO:0008006" key="4">
    <source>
        <dbReference type="Google" id="ProtNLM"/>
    </source>
</evidence>
<proteinExistence type="inferred from homology"/>
<dbReference type="AlphaFoldDB" id="A0A7S2RAU4"/>
<organism evidence="3">
    <name type="scientific">Mucochytrium quahogii</name>
    <dbReference type="NCBI Taxonomy" id="96639"/>
    <lineage>
        <taxon>Eukaryota</taxon>
        <taxon>Sar</taxon>
        <taxon>Stramenopiles</taxon>
        <taxon>Bigyra</taxon>
        <taxon>Labyrinthulomycetes</taxon>
        <taxon>Thraustochytrida</taxon>
        <taxon>Thraustochytriidae</taxon>
        <taxon>Mucochytrium</taxon>
    </lineage>
</organism>
<comment type="similarity">
    <text evidence="1">Belongs to the AB hydrolase superfamily. AB hydrolase 4 family.</text>
</comment>
<keyword evidence="2" id="KW-0812">Transmembrane</keyword>
<feature type="transmembrane region" description="Helical" evidence="2">
    <location>
        <begin position="55"/>
        <end position="79"/>
    </location>
</feature>